<evidence type="ECO:0000313" key="3">
    <source>
        <dbReference type="EMBL" id="MYL81808.1"/>
    </source>
</evidence>
<evidence type="ECO:0000313" key="4">
    <source>
        <dbReference type="Proteomes" id="UP000482487"/>
    </source>
</evidence>
<accession>A0A7C9MGC9</accession>
<dbReference type="EMBL" id="WVUD01000001">
    <property type="protein sequence ID" value="MYL81808.1"/>
    <property type="molecule type" value="Genomic_DNA"/>
</dbReference>
<dbReference type="InterPro" id="IPR041657">
    <property type="entry name" value="HTH_17"/>
</dbReference>
<gene>
    <name evidence="3" type="ORF">GTA51_01470</name>
</gene>
<dbReference type="AlphaFoldDB" id="A0A7C9MGC9"/>
<organism evidence="3 4">
    <name type="scientific">Solidesulfovibrio aerotolerans</name>
    <dbReference type="NCBI Taxonomy" id="295255"/>
    <lineage>
        <taxon>Bacteria</taxon>
        <taxon>Pseudomonadati</taxon>
        <taxon>Thermodesulfobacteriota</taxon>
        <taxon>Desulfovibrionia</taxon>
        <taxon>Desulfovibrionales</taxon>
        <taxon>Desulfovibrionaceae</taxon>
        <taxon>Solidesulfovibrio</taxon>
    </lineage>
</organism>
<reference evidence="3 4" key="1">
    <citation type="submission" date="2020-01" db="EMBL/GenBank/DDBJ databases">
        <title>Genome sequence of Desulfovibrio aerotolerans DSM 16695(T).</title>
        <authorList>
            <person name="Karnachuk O."/>
            <person name="Avakyan M."/>
            <person name="Mardanov A."/>
            <person name="Kadnikov V."/>
            <person name="Ravin N."/>
        </authorList>
    </citation>
    <scope>NUCLEOTIDE SEQUENCE [LARGE SCALE GENOMIC DNA]</scope>
    <source>
        <strain evidence="3 4">DSM 16695</strain>
    </source>
</reference>
<dbReference type="GO" id="GO:0003677">
    <property type="term" value="F:DNA binding"/>
    <property type="evidence" value="ECO:0007669"/>
    <property type="project" value="UniProtKB-KW"/>
</dbReference>
<dbReference type="InterPro" id="IPR009061">
    <property type="entry name" value="DNA-bd_dom_put_sf"/>
</dbReference>
<feature type="compositionally biased region" description="Low complexity" evidence="1">
    <location>
        <begin position="117"/>
        <end position="129"/>
    </location>
</feature>
<dbReference type="RefSeq" id="WP_160958061.1">
    <property type="nucleotide sequence ID" value="NZ_WVUD01000001.1"/>
</dbReference>
<sequence>MHDDTASIPAATALLVKELRRALNVKNLPLTLGVDQVASSLGVHAQTVRLRAKAGTLPFSRISVTDGRNWRFRTADVLAYLLNDRALAPTPPAPATPPAPRKGPGPGRPFGSKNKTKAAAQAGKGALGI</sequence>
<feature type="domain" description="Helix-turn-helix" evidence="2">
    <location>
        <begin position="32"/>
        <end position="82"/>
    </location>
</feature>
<comment type="caution">
    <text evidence="3">The sequence shown here is derived from an EMBL/GenBank/DDBJ whole genome shotgun (WGS) entry which is preliminary data.</text>
</comment>
<dbReference type="OrthoDB" id="9800023at2"/>
<feature type="region of interest" description="Disordered" evidence="1">
    <location>
        <begin position="87"/>
        <end position="129"/>
    </location>
</feature>
<keyword evidence="3" id="KW-0238">DNA-binding</keyword>
<protein>
    <submittedName>
        <fullName evidence="3">Excisionase family DNA-binding protein</fullName>
    </submittedName>
</protein>
<evidence type="ECO:0000259" key="2">
    <source>
        <dbReference type="Pfam" id="PF12728"/>
    </source>
</evidence>
<dbReference type="Pfam" id="PF12728">
    <property type="entry name" value="HTH_17"/>
    <property type="match status" value="1"/>
</dbReference>
<dbReference type="NCBIfam" id="TIGR01764">
    <property type="entry name" value="excise"/>
    <property type="match status" value="1"/>
</dbReference>
<evidence type="ECO:0000256" key="1">
    <source>
        <dbReference type="SAM" id="MobiDB-lite"/>
    </source>
</evidence>
<feature type="compositionally biased region" description="Pro residues" evidence="1">
    <location>
        <begin position="89"/>
        <end position="107"/>
    </location>
</feature>
<dbReference type="Gene3D" id="1.10.10.10">
    <property type="entry name" value="Winged helix-like DNA-binding domain superfamily/Winged helix DNA-binding domain"/>
    <property type="match status" value="1"/>
</dbReference>
<name>A0A7C9MGC9_9BACT</name>
<proteinExistence type="predicted"/>
<dbReference type="Proteomes" id="UP000482487">
    <property type="component" value="Unassembled WGS sequence"/>
</dbReference>
<dbReference type="InterPro" id="IPR036388">
    <property type="entry name" value="WH-like_DNA-bd_sf"/>
</dbReference>
<dbReference type="SUPFAM" id="SSF46955">
    <property type="entry name" value="Putative DNA-binding domain"/>
    <property type="match status" value="1"/>
</dbReference>
<keyword evidence="4" id="KW-1185">Reference proteome</keyword>
<dbReference type="InterPro" id="IPR010093">
    <property type="entry name" value="SinI_DNA-bd"/>
</dbReference>